<evidence type="ECO:0000313" key="2">
    <source>
        <dbReference type="Proteomes" id="UP000765509"/>
    </source>
</evidence>
<reference evidence="1" key="1">
    <citation type="submission" date="2021-03" db="EMBL/GenBank/DDBJ databases">
        <title>Draft genome sequence of rust myrtle Austropuccinia psidii MF-1, a brazilian biotype.</title>
        <authorList>
            <person name="Quecine M.C."/>
            <person name="Pachon D.M.R."/>
            <person name="Bonatelli M.L."/>
            <person name="Correr F.H."/>
            <person name="Franceschini L.M."/>
            <person name="Leite T.F."/>
            <person name="Margarido G.R.A."/>
            <person name="Almeida C.A."/>
            <person name="Ferrarezi J.A."/>
            <person name="Labate C.A."/>
        </authorList>
    </citation>
    <scope>NUCLEOTIDE SEQUENCE</scope>
    <source>
        <strain evidence="1">MF-1</strain>
    </source>
</reference>
<dbReference type="AlphaFoldDB" id="A0A9Q3BJH0"/>
<comment type="caution">
    <text evidence="1">The sequence shown here is derived from an EMBL/GenBank/DDBJ whole genome shotgun (WGS) entry which is preliminary data.</text>
</comment>
<gene>
    <name evidence="1" type="ORF">O181_006129</name>
</gene>
<dbReference type="EMBL" id="AVOT02001294">
    <property type="protein sequence ID" value="MBW0466414.1"/>
    <property type="molecule type" value="Genomic_DNA"/>
</dbReference>
<protein>
    <submittedName>
        <fullName evidence="1">Uncharacterized protein</fullName>
    </submittedName>
</protein>
<organism evidence="1 2">
    <name type="scientific">Austropuccinia psidii MF-1</name>
    <dbReference type="NCBI Taxonomy" id="1389203"/>
    <lineage>
        <taxon>Eukaryota</taxon>
        <taxon>Fungi</taxon>
        <taxon>Dikarya</taxon>
        <taxon>Basidiomycota</taxon>
        <taxon>Pucciniomycotina</taxon>
        <taxon>Pucciniomycetes</taxon>
        <taxon>Pucciniales</taxon>
        <taxon>Sphaerophragmiaceae</taxon>
        <taxon>Austropuccinia</taxon>
    </lineage>
</organism>
<accession>A0A9Q3BJH0</accession>
<sequence>MVRGTLRPLLAQIQWGQKGPRGQFIIPQSHVGPPEPVWAPKWPKTTLGPKLDKNHKMVINQSMASGNHQRPPDHLQERIPLQLRGGLLLPKCTPYSRFQEWCIYGIIYNYAPFLLSNPMGTLSGTNSMIPNLVPNLSPISKEDLSAISVWQFHGGYQKTIQGSRPPGPAGVGLSFSHKDYSQVNSQRLSIISIIVKASSTQHSLDNSIDPYR</sequence>
<proteinExistence type="predicted"/>
<name>A0A9Q3BJH0_9BASI</name>
<keyword evidence="2" id="KW-1185">Reference proteome</keyword>
<evidence type="ECO:0000313" key="1">
    <source>
        <dbReference type="EMBL" id="MBW0466414.1"/>
    </source>
</evidence>
<dbReference type="Proteomes" id="UP000765509">
    <property type="component" value="Unassembled WGS sequence"/>
</dbReference>